<dbReference type="InterPro" id="IPR019928">
    <property type="entry name" value="Ribosomal_uL3_arc"/>
</dbReference>
<reference evidence="7" key="1">
    <citation type="journal article" date="2020" name="mSystems">
        <title>Genome- and Community-Level Interaction Insights into Carbon Utilization and Element Cycling Functions of Hydrothermarchaeota in Hydrothermal Sediment.</title>
        <authorList>
            <person name="Zhou Z."/>
            <person name="Liu Y."/>
            <person name="Xu W."/>
            <person name="Pan J."/>
            <person name="Luo Z.H."/>
            <person name="Li M."/>
        </authorList>
    </citation>
    <scope>NUCLEOTIDE SEQUENCE [LARGE SCALE GENOMIC DNA]</scope>
    <source>
        <strain evidence="7">SpSt-885</strain>
    </source>
</reference>
<dbReference type="Pfam" id="PF00297">
    <property type="entry name" value="Ribosomal_L3"/>
    <property type="match status" value="1"/>
</dbReference>
<dbReference type="InterPro" id="IPR044892">
    <property type="entry name" value="Ribosomal_L3_dom_3_arc_sf"/>
</dbReference>
<sequence length="349" mass="38402">MGHRKKSAPRRGSLGVRPRKRAEGLLASVRNWPKVVEESVRPIGFLGYKVGMTHAMVVDDRKTSLTFGKLIFMPITVLETPPMILAGIRAYEFDANEGKQPYTEAWAPESALSSTNIGRLIRRFNGSKESPSKSLEEIESSLGNIVELRALMLSQPALAGGISKKKPELFEVALTGTDLKKQFEYSVSNLGKQLSIGEIFKAGNFVDVLGITKGKGFQGPIKRFGVKVLPRWHKHRKAARKIGARGPGFGSVSTAPQAGQMGFHQRVDYNKRILMIGEVNKQGDELLKKINPPSGWHKYGLIKSDFVLLAGSVPGARKRPLVLRHPIRPTPFIPEGAPKITYIHGIGEL</sequence>
<protein>
    <recommendedName>
        <fullName evidence="6">Large ribosomal subunit protein uL3</fullName>
    </recommendedName>
</protein>
<dbReference type="InterPro" id="IPR045077">
    <property type="entry name" value="L3_arc_euk"/>
</dbReference>
<dbReference type="SUPFAM" id="SSF50447">
    <property type="entry name" value="Translation proteins"/>
    <property type="match status" value="1"/>
</dbReference>
<dbReference type="GO" id="GO:0006412">
    <property type="term" value="P:translation"/>
    <property type="evidence" value="ECO:0007669"/>
    <property type="project" value="UniProtKB-UniRule"/>
</dbReference>
<dbReference type="PANTHER" id="PTHR11363:SF5">
    <property type="entry name" value="LARGE RIBOSOMAL SUBUNIT PROTEIN UL3"/>
    <property type="match status" value="1"/>
</dbReference>
<dbReference type="Gene3D" id="4.10.960.10">
    <property type="entry name" value="Ribosomal protein L3, domain 3"/>
    <property type="match status" value="1"/>
</dbReference>
<keyword evidence="3 6" id="KW-0694">RNA-binding</keyword>
<comment type="subunit">
    <text evidence="6">Part of the 50S ribosomal subunit. Forms a cluster with proteins L14 and L24e.</text>
</comment>
<proteinExistence type="inferred from homology"/>
<dbReference type="EMBL" id="DTLS01000030">
    <property type="protein sequence ID" value="HGZ59744.1"/>
    <property type="molecule type" value="Genomic_DNA"/>
</dbReference>
<keyword evidence="5 6" id="KW-0687">Ribonucleoprotein</keyword>
<comment type="caution">
    <text evidence="7">The sequence shown here is derived from an EMBL/GenBank/DDBJ whole genome shotgun (WGS) entry which is preliminary data.</text>
</comment>
<dbReference type="PROSITE" id="PS00474">
    <property type="entry name" value="RIBOSOMAL_L3"/>
    <property type="match status" value="1"/>
</dbReference>
<gene>
    <name evidence="6" type="primary">rpl3</name>
    <name evidence="7" type="ORF">ENW83_00865</name>
</gene>
<comment type="function">
    <text evidence="6">One of the primary rRNA binding proteins, it binds directly near the 3'-end of the 23S rRNA, where it nucleates assembly of the 50S subunit.</text>
</comment>
<evidence type="ECO:0000313" key="7">
    <source>
        <dbReference type="EMBL" id="HGZ59744.1"/>
    </source>
</evidence>
<keyword evidence="2 6" id="KW-0699">rRNA-binding</keyword>
<evidence type="ECO:0000256" key="1">
    <source>
        <dbReference type="ARBA" id="ARBA00006540"/>
    </source>
</evidence>
<dbReference type="PANTHER" id="PTHR11363">
    <property type="entry name" value="60S RIBOSOMAL PROTEIN L3-RELATED"/>
    <property type="match status" value="1"/>
</dbReference>
<accession>A0A7J3SJH5</accession>
<evidence type="ECO:0000256" key="6">
    <source>
        <dbReference type="HAMAP-Rule" id="MF_01325"/>
    </source>
</evidence>
<evidence type="ECO:0000256" key="2">
    <source>
        <dbReference type="ARBA" id="ARBA00022730"/>
    </source>
</evidence>
<dbReference type="NCBIfam" id="TIGR03626">
    <property type="entry name" value="L3_arch"/>
    <property type="match status" value="1"/>
</dbReference>
<dbReference type="AlphaFoldDB" id="A0A7J3SJH5"/>
<dbReference type="HAMAP" id="MF_01325_A">
    <property type="entry name" value="Ribosomal_uL3_A"/>
    <property type="match status" value="1"/>
</dbReference>
<name>A0A7J3SJH5_9CREN</name>
<keyword evidence="4 6" id="KW-0689">Ribosomal protein</keyword>
<dbReference type="GO" id="GO:0019843">
    <property type="term" value="F:rRNA binding"/>
    <property type="evidence" value="ECO:0007669"/>
    <property type="project" value="UniProtKB-UniRule"/>
</dbReference>
<comment type="similarity">
    <text evidence="1 6">Belongs to the universal ribosomal protein uL3 family.</text>
</comment>
<dbReference type="GO" id="GO:0022625">
    <property type="term" value="C:cytosolic large ribosomal subunit"/>
    <property type="evidence" value="ECO:0007669"/>
    <property type="project" value="UniProtKB-UniRule"/>
</dbReference>
<dbReference type="InterPro" id="IPR019926">
    <property type="entry name" value="Ribosomal_uL3_CS"/>
</dbReference>
<dbReference type="Gene3D" id="2.40.30.10">
    <property type="entry name" value="Translation factors"/>
    <property type="match status" value="1"/>
</dbReference>
<evidence type="ECO:0000256" key="5">
    <source>
        <dbReference type="ARBA" id="ARBA00023274"/>
    </source>
</evidence>
<dbReference type="InterPro" id="IPR009000">
    <property type="entry name" value="Transl_B-barrel_sf"/>
</dbReference>
<dbReference type="InterPro" id="IPR000597">
    <property type="entry name" value="Ribosomal_uL3"/>
</dbReference>
<evidence type="ECO:0000256" key="3">
    <source>
        <dbReference type="ARBA" id="ARBA00022884"/>
    </source>
</evidence>
<organism evidence="7">
    <name type="scientific">Fervidicoccus fontis</name>
    <dbReference type="NCBI Taxonomy" id="683846"/>
    <lineage>
        <taxon>Archaea</taxon>
        <taxon>Thermoproteota</taxon>
        <taxon>Thermoprotei</taxon>
        <taxon>Fervidicoccales</taxon>
        <taxon>Fervidicoccaceae</taxon>
        <taxon>Fervidicoccus</taxon>
    </lineage>
</organism>
<dbReference type="NCBIfam" id="NF003261">
    <property type="entry name" value="PRK04231.1"/>
    <property type="match status" value="1"/>
</dbReference>
<evidence type="ECO:0000256" key="4">
    <source>
        <dbReference type="ARBA" id="ARBA00022980"/>
    </source>
</evidence>
<dbReference type="Gene3D" id="3.30.1430.10">
    <property type="match status" value="1"/>
</dbReference>
<dbReference type="GO" id="GO:0003735">
    <property type="term" value="F:structural constituent of ribosome"/>
    <property type="evidence" value="ECO:0007669"/>
    <property type="project" value="UniProtKB-UniRule"/>
</dbReference>